<evidence type="ECO:0000256" key="5">
    <source>
        <dbReference type="ARBA" id="ARBA00038359"/>
    </source>
</evidence>
<evidence type="ECO:0000259" key="8">
    <source>
        <dbReference type="Pfam" id="PF20684"/>
    </source>
</evidence>
<dbReference type="PANTHER" id="PTHR33048">
    <property type="entry name" value="PTH11-LIKE INTEGRAL MEMBRANE PROTEIN (AFU_ORTHOLOGUE AFUA_5G11245)"/>
    <property type="match status" value="1"/>
</dbReference>
<feature type="region of interest" description="Disordered" evidence="6">
    <location>
        <begin position="368"/>
        <end position="389"/>
    </location>
</feature>
<dbReference type="AlphaFoldDB" id="A0A1D9QH75"/>
<dbReference type="GO" id="GO:0016020">
    <property type="term" value="C:membrane"/>
    <property type="evidence" value="ECO:0007669"/>
    <property type="project" value="UniProtKB-SubCell"/>
</dbReference>
<dbReference type="InterPro" id="IPR049326">
    <property type="entry name" value="Rhodopsin_dom_fungi"/>
</dbReference>
<dbReference type="KEGG" id="ssl:SS1G_11892"/>
<keyword evidence="3 7" id="KW-1133">Transmembrane helix</keyword>
<dbReference type="PANTHER" id="PTHR33048:SF15">
    <property type="entry name" value="INTEGRAL MEMBRANE PROTEIN"/>
    <property type="match status" value="1"/>
</dbReference>
<evidence type="ECO:0000313" key="10">
    <source>
        <dbReference type="Proteomes" id="UP000177798"/>
    </source>
</evidence>
<keyword evidence="2 7" id="KW-0812">Transmembrane</keyword>
<feature type="domain" description="Rhodopsin" evidence="8">
    <location>
        <begin position="36"/>
        <end position="278"/>
    </location>
</feature>
<evidence type="ECO:0000256" key="3">
    <source>
        <dbReference type="ARBA" id="ARBA00022989"/>
    </source>
</evidence>
<feature type="transmembrane region" description="Helical" evidence="7">
    <location>
        <begin position="176"/>
        <end position="204"/>
    </location>
</feature>
<evidence type="ECO:0000256" key="1">
    <source>
        <dbReference type="ARBA" id="ARBA00004141"/>
    </source>
</evidence>
<dbReference type="VEuPathDB" id="FungiDB:sscle_12g090650"/>
<dbReference type="OrthoDB" id="9976870at2759"/>
<dbReference type="EMBL" id="CP017825">
    <property type="protein sequence ID" value="APA14295.1"/>
    <property type="molecule type" value="Genomic_DNA"/>
</dbReference>
<evidence type="ECO:0000313" key="9">
    <source>
        <dbReference type="EMBL" id="APA14295.1"/>
    </source>
</evidence>
<proteinExistence type="inferred from homology"/>
<feature type="transmembrane region" description="Helical" evidence="7">
    <location>
        <begin position="216"/>
        <end position="236"/>
    </location>
</feature>
<dbReference type="RefSeq" id="XP_001586863.1">
    <property type="nucleotide sequence ID" value="XM_001586813.1"/>
</dbReference>
<keyword evidence="4 7" id="KW-0472">Membrane</keyword>
<feature type="transmembrane region" description="Helical" evidence="7">
    <location>
        <begin position="51"/>
        <end position="75"/>
    </location>
</feature>
<feature type="transmembrane region" description="Helical" evidence="7">
    <location>
        <begin position="248"/>
        <end position="279"/>
    </location>
</feature>
<reference evidence="10" key="1">
    <citation type="journal article" date="2017" name="Genome Biol. Evol.">
        <title>The complete genome sequence of the phytopathogenic fungus Sclerotinia sclerotiorum reveals insights into the genome architecture of broad host range pathogens.</title>
        <authorList>
            <person name="Derbyshire M."/>
            <person name="Denton-Giles M."/>
            <person name="Hegedus D."/>
            <person name="Seifbarghy S."/>
            <person name="Rollins J."/>
            <person name="van Kan J."/>
            <person name="Seidl M.F."/>
            <person name="Faino L."/>
            <person name="Mbengue M."/>
            <person name="Navaud O."/>
            <person name="Raffaele S."/>
            <person name="Hammond-Kosack K."/>
            <person name="Heard S."/>
            <person name="Oliver R."/>
        </authorList>
    </citation>
    <scope>NUCLEOTIDE SEQUENCE [LARGE SCALE GENOMIC DNA]</scope>
    <source>
        <strain evidence="10">ATCC 18683 / 1980 / Ss-1</strain>
    </source>
</reference>
<feature type="transmembrane region" description="Helical" evidence="7">
    <location>
        <begin position="16"/>
        <end position="39"/>
    </location>
</feature>
<feature type="compositionally biased region" description="Basic and acidic residues" evidence="6">
    <location>
        <begin position="374"/>
        <end position="389"/>
    </location>
</feature>
<feature type="transmembrane region" description="Helical" evidence="7">
    <location>
        <begin position="129"/>
        <end position="156"/>
    </location>
</feature>
<gene>
    <name evidence="9" type="ORF">sscle_12g090650</name>
</gene>
<protein>
    <recommendedName>
        <fullName evidence="8">Rhodopsin domain-containing protein</fullName>
    </recommendedName>
</protein>
<evidence type="ECO:0000256" key="2">
    <source>
        <dbReference type="ARBA" id="ARBA00022692"/>
    </source>
</evidence>
<name>A0A1D9QH75_SCLS1</name>
<accession>A0A1D9QH75</accession>
<comment type="similarity">
    <text evidence="5">Belongs to the SAT4 family.</text>
</comment>
<organism evidence="9 10">
    <name type="scientific">Sclerotinia sclerotiorum (strain ATCC 18683 / 1980 / Ss-1)</name>
    <name type="common">White mold</name>
    <name type="synonym">Whetzelinia sclerotiorum</name>
    <dbReference type="NCBI Taxonomy" id="665079"/>
    <lineage>
        <taxon>Eukaryota</taxon>
        <taxon>Fungi</taxon>
        <taxon>Dikarya</taxon>
        <taxon>Ascomycota</taxon>
        <taxon>Pezizomycotina</taxon>
        <taxon>Leotiomycetes</taxon>
        <taxon>Helotiales</taxon>
        <taxon>Sclerotiniaceae</taxon>
        <taxon>Sclerotinia</taxon>
    </lineage>
</organism>
<evidence type="ECO:0000256" key="4">
    <source>
        <dbReference type="ARBA" id="ARBA00023136"/>
    </source>
</evidence>
<dbReference type="Pfam" id="PF20684">
    <property type="entry name" value="Fung_rhodopsin"/>
    <property type="match status" value="1"/>
</dbReference>
<comment type="subcellular location">
    <subcellularLocation>
        <location evidence="1">Membrane</location>
        <topology evidence="1">Multi-pass membrane protein</topology>
    </subcellularLocation>
</comment>
<sequence length="389" mass="42294">MADADATILPLESFPLTIFVVSLVGLFISTITIAVRTYVRIKENALGWDDKLIVLGLMVFIVDVSLACHGTRVGLGSHNSRLNAYFEVQGTKYLMLWMMLYVLGLAIIKSSICVTLLRIASSHKVYRFFVLGLLTLTIATFLVTFIGILLLCRPVAANWDTSLLADGKGTCSGMGTMIALSYTSTACTIVTDMACAIFPGVMLYRTQMPLGRKISVGLLLSFASVASISTMIRSPYIEHYRTPTDNLLYYTGFIVLLSNIETAIGCVASSLPTVGRFIVRNRAKKSSASRSQGAKDIVTYGSAPISGRHNAKGRVFRNPTDTGTTFTTVHAHGDGDWSRLHDADSDHIPNLDAEHGVATDDTYQVELSKSPKHTQSESVRELAHDGSSH</sequence>
<feature type="transmembrane region" description="Helical" evidence="7">
    <location>
        <begin position="95"/>
        <end position="117"/>
    </location>
</feature>
<dbReference type="Proteomes" id="UP000177798">
    <property type="component" value="Chromosome 12"/>
</dbReference>
<dbReference type="InterPro" id="IPR052337">
    <property type="entry name" value="SAT4-like"/>
</dbReference>
<dbReference type="OMA" id="RPVEANW"/>
<evidence type="ECO:0000256" key="7">
    <source>
        <dbReference type="SAM" id="Phobius"/>
    </source>
</evidence>
<evidence type="ECO:0000256" key="6">
    <source>
        <dbReference type="SAM" id="MobiDB-lite"/>
    </source>
</evidence>